<evidence type="ECO:0008006" key="3">
    <source>
        <dbReference type="Google" id="ProtNLM"/>
    </source>
</evidence>
<dbReference type="InterPro" id="IPR011990">
    <property type="entry name" value="TPR-like_helical_dom_sf"/>
</dbReference>
<evidence type="ECO:0000313" key="1">
    <source>
        <dbReference type="EMBL" id="UOE39471.1"/>
    </source>
</evidence>
<keyword evidence="2" id="KW-1185">Reference proteome</keyword>
<proteinExistence type="predicted"/>
<dbReference type="RefSeq" id="WP_243577627.1">
    <property type="nucleotide sequence ID" value="NZ_CP094529.1"/>
</dbReference>
<name>A0ABY4BJT8_9FLAO</name>
<protein>
    <recommendedName>
        <fullName evidence="3">Gliding motility-associated lipoprotein GldB</fullName>
    </recommendedName>
</protein>
<evidence type="ECO:0000313" key="2">
    <source>
        <dbReference type="Proteomes" id="UP000831068"/>
    </source>
</evidence>
<dbReference type="Proteomes" id="UP000831068">
    <property type="component" value="Chromosome"/>
</dbReference>
<accession>A0ABY4BJT8</accession>
<organism evidence="1 2">
    <name type="scientific">Chryseobacterium oryzae</name>
    <dbReference type="NCBI Taxonomy" id="2929799"/>
    <lineage>
        <taxon>Bacteria</taxon>
        <taxon>Pseudomonadati</taxon>
        <taxon>Bacteroidota</taxon>
        <taxon>Flavobacteriia</taxon>
        <taxon>Flavobacteriales</taxon>
        <taxon>Weeksellaceae</taxon>
        <taxon>Chryseobacterium group</taxon>
        <taxon>Chryseobacterium</taxon>
    </lineage>
</organism>
<gene>
    <name evidence="1" type="ORF">MTP08_06770</name>
</gene>
<sequence length="301" mass="35244">MIKKSIVAFILLISVFSCKKQKSVISDNKSEKDTISKIKEKENSFVPIDTACSSKNKTKDYIVALQWDQQKTEKEITQNSPEQNDKLYEDYIKIREKYTACLSESLSKILEEYVTYYDSESNSYKFPENIKKLSAELKKGGLEFTEVGEGYTEIWSVPDHYFSIFKNKVTPDYNAYIGQLAKESEGLYQADAGIVIPWNELGERTIFWENFIKKYPQSSLIPKVKEIYNNYLYDYLFGMDNTPTFERADGKLYDENRQEFNRIIKKYPNSNVARKSREIISLFDAKLPEEEIYKKINIEIK</sequence>
<reference evidence="1 2" key="1">
    <citation type="submission" date="2022-03" db="EMBL/GenBank/DDBJ databases">
        <title>Chryseobacterium sp. isolated from the Andong Sikhe.</title>
        <authorList>
            <person name="Won M."/>
            <person name="Kim S.-J."/>
            <person name="Kwon S.-W."/>
        </authorList>
    </citation>
    <scope>NUCLEOTIDE SEQUENCE [LARGE SCALE GENOMIC DNA]</scope>
    <source>
        <strain evidence="1 2">ADR-1</strain>
    </source>
</reference>
<dbReference type="Gene3D" id="1.25.40.10">
    <property type="entry name" value="Tetratricopeptide repeat domain"/>
    <property type="match status" value="1"/>
</dbReference>
<dbReference type="EMBL" id="CP094529">
    <property type="protein sequence ID" value="UOE39471.1"/>
    <property type="molecule type" value="Genomic_DNA"/>
</dbReference>
<dbReference type="PROSITE" id="PS51257">
    <property type="entry name" value="PROKAR_LIPOPROTEIN"/>
    <property type="match status" value="1"/>
</dbReference>